<dbReference type="KEGG" id="tvd:SG34_032775"/>
<sequence length="207" mass="23028">MSTDSLTGSTNIANKSNVHGNDSHNAHSCKLCNSNTNTNFSVPAQDTSLMTNPINYVGCNSCKQVHLNKEQVENSENNSTLIVAGVRIDLQGWSNNEQQSYTSLKERILNTDWNQDEAATIAQLIKDKNKGAVELWKDVQNKEDASEVHYWNFLLTKAALLYLENNDISEQDMTVKNADIARQIEEGNKNPVVIVMNSTNQATPSKK</sequence>
<proteinExistence type="predicted"/>
<dbReference type="AlphaFoldDB" id="A0AAE9ZDW9"/>
<evidence type="ECO:0000313" key="3">
    <source>
        <dbReference type="Proteomes" id="UP000032352"/>
    </source>
</evidence>
<evidence type="ECO:0000256" key="1">
    <source>
        <dbReference type="SAM" id="MobiDB-lite"/>
    </source>
</evidence>
<dbReference type="EMBL" id="CP059734">
    <property type="protein sequence ID" value="WDE08687.1"/>
    <property type="molecule type" value="Genomic_DNA"/>
</dbReference>
<protein>
    <submittedName>
        <fullName evidence="2">Uncharacterized protein</fullName>
    </submittedName>
</protein>
<feature type="region of interest" description="Disordered" evidence="1">
    <location>
        <begin position="1"/>
        <end position="20"/>
    </location>
</feature>
<organism evidence="2 3">
    <name type="scientific">Thalassomonas viridans</name>
    <dbReference type="NCBI Taxonomy" id="137584"/>
    <lineage>
        <taxon>Bacteria</taxon>
        <taxon>Pseudomonadati</taxon>
        <taxon>Pseudomonadota</taxon>
        <taxon>Gammaproteobacteria</taxon>
        <taxon>Alteromonadales</taxon>
        <taxon>Colwelliaceae</taxon>
        <taxon>Thalassomonas</taxon>
    </lineage>
</organism>
<reference evidence="2 3" key="1">
    <citation type="journal article" date="2015" name="Genome Announc.">
        <title>Draft Genome Sequences of Marine Isolates of Thalassomonas viridans and Thalassomonas actiniarum.</title>
        <authorList>
            <person name="Olonade I."/>
            <person name="van Zyl L.J."/>
            <person name="Trindade M."/>
        </authorList>
    </citation>
    <scope>NUCLEOTIDE SEQUENCE [LARGE SCALE GENOMIC DNA]</scope>
    <source>
        <strain evidence="2 3">XOM25</strain>
    </source>
</reference>
<dbReference type="RefSeq" id="WP_044838599.1">
    <property type="nucleotide sequence ID" value="NZ_CP059734.1"/>
</dbReference>
<evidence type="ECO:0000313" key="2">
    <source>
        <dbReference type="EMBL" id="WDE08687.1"/>
    </source>
</evidence>
<reference evidence="2 3" key="2">
    <citation type="journal article" date="2022" name="Mar. Drugs">
        <title>Bioassay-Guided Fractionation Leads to the Detection of Cholic Acid Generated by the Rare Thalassomonas sp.</title>
        <authorList>
            <person name="Pheiffer F."/>
            <person name="Schneider Y.K."/>
            <person name="Hansen E.H."/>
            <person name="Andersen J.H."/>
            <person name="Isaksson J."/>
            <person name="Busche T."/>
            <person name="R C."/>
            <person name="Kalinowski J."/>
            <person name="Zyl L.V."/>
            <person name="Trindade M."/>
        </authorList>
    </citation>
    <scope>NUCLEOTIDE SEQUENCE [LARGE SCALE GENOMIC DNA]</scope>
    <source>
        <strain evidence="2 3">XOM25</strain>
    </source>
</reference>
<dbReference type="Proteomes" id="UP000032352">
    <property type="component" value="Chromosome pTvir"/>
</dbReference>
<name>A0AAE9ZDW9_9GAMM</name>
<accession>A0AAE9ZDW9</accession>
<keyword evidence="3" id="KW-1185">Reference proteome</keyword>
<gene>
    <name evidence="2" type="ORF">SG34_032775</name>
</gene>